<accession>A0AAU7YNZ3</accession>
<dbReference type="EMBL" id="PP911589">
    <property type="protein sequence ID" value="XCA47448.1"/>
    <property type="molecule type" value="Genomic_DNA"/>
</dbReference>
<protein>
    <submittedName>
        <fullName evidence="1">Uncharacterized protein</fullName>
    </submittedName>
</protein>
<proteinExistence type="predicted"/>
<organism evidence="1">
    <name type="scientific">Micromonas commoda virus</name>
    <dbReference type="NCBI Taxonomy" id="3057169"/>
    <lineage>
        <taxon>Viruses</taxon>
        <taxon>Varidnaviria</taxon>
        <taxon>Bamfordvirae</taxon>
        <taxon>Nucleocytoviricota</taxon>
        <taxon>Megaviricetes</taxon>
        <taxon>Algavirales</taxon>
        <taxon>Phycodnaviridae</taxon>
    </lineage>
</organism>
<name>A0AAU7YNZ3_9PHYC</name>
<sequence>MIALANPVITPRSRPIGRRQVVRSRRLVRPVRVQASMIPPDAIDYAQFQVVAWVLPMTIAGRLMKMEYPEIASGLVLMAVTKSILNAAGIIHY</sequence>
<reference evidence="1" key="1">
    <citation type="submission" date="2024-06" db="EMBL/GenBank/DDBJ databases">
        <title>Evidence of context-dependent and transient costs of resisting viral infection in isolates of the marine microalga Micromonas sp. (class Mamiellophyceae).</title>
        <authorList>
            <person name="Bedi de Silva A."/>
            <person name="Schvarcz C.R."/>
            <person name="Steward G.R."/>
            <person name="Edwards K.F."/>
        </authorList>
    </citation>
    <scope>NUCLEOTIDE SEQUENCE</scope>
    <source>
        <strain evidence="1">McV-KB2</strain>
    </source>
</reference>
<evidence type="ECO:0000313" key="1">
    <source>
        <dbReference type="EMBL" id="XCA47448.1"/>
    </source>
</evidence>